<comment type="subcellular location">
    <subcellularLocation>
        <location evidence="1">Endomembrane system</location>
        <topology evidence="1">Multi-pass membrane protein</topology>
    </subcellularLocation>
</comment>
<dbReference type="PANTHER" id="PTHR28293">
    <property type="entry name" value="NUCLEAR RIM PROTEIN 1"/>
    <property type="match status" value="1"/>
</dbReference>
<dbReference type="OrthoDB" id="3363151at2759"/>
<feature type="compositionally biased region" description="Basic and acidic residues" evidence="5">
    <location>
        <begin position="449"/>
        <end position="467"/>
    </location>
</feature>
<dbReference type="EMBL" id="KE373400">
    <property type="protein sequence ID" value="EPQ67727.1"/>
    <property type="molecule type" value="Genomic_DNA"/>
</dbReference>
<dbReference type="Pfam" id="PF10332">
    <property type="entry name" value="DUF2418"/>
    <property type="match status" value="1"/>
</dbReference>
<dbReference type="GO" id="GO:0007096">
    <property type="term" value="P:regulation of exit from mitosis"/>
    <property type="evidence" value="ECO:0007669"/>
    <property type="project" value="TreeGrafter"/>
</dbReference>
<feature type="transmembrane region" description="Helical" evidence="6">
    <location>
        <begin position="176"/>
        <end position="195"/>
    </location>
</feature>
<feature type="region of interest" description="Disordered" evidence="5">
    <location>
        <begin position="413"/>
        <end position="467"/>
    </location>
</feature>
<evidence type="ECO:0000256" key="5">
    <source>
        <dbReference type="SAM" id="MobiDB-lite"/>
    </source>
</evidence>
<dbReference type="AlphaFoldDB" id="A0A061HMU8"/>
<proteinExistence type="predicted"/>
<feature type="transmembrane region" description="Helical" evidence="6">
    <location>
        <begin position="207"/>
        <end position="226"/>
    </location>
</feature>
<evidence type="ECO:0000256" key="6">
    <source>
        <dbReference type="SAM" id="Phobius"/>
    </source>
</evidence>
<dbReference type="GO" id="GO:0043007">
    <property type="term" value="P:maintenance of rDNA"/>
    <property type="evidence" value="ECO:0007669"/>
    <property type="project" value="TreeGrafter"/>
</dbReference>
<dbReference type="EMBL" id="UIGY01000001">
    <property type="protein sequence ID" value="SUZ07034.1"/>
    <property type="molecule type" value="Genomic_DNA"/>
</dbReference>
<reference evidence="9" key="1">
    <citation type="journal article" date="2013" name="Nat. Genet.">
        <title>The wheat powdery mildew genome shows the unique evolution of an obligate biotroph.</title>
        <authorList>
            <person name="Wicker T."/>
            <person name="Oberhaensli S."/>
            <person name="Parlange F."/>
            <person name="Buchmann J.P."/>
            <person name="Shatalina M."/>
            <person name="Roffler S."/>
            <person name="Ben-David R."/>
            <person name="Dolezel J."/>
            <person name="Simkova H."/>
            <person name="Schulze-Lefert P."/>
            <person name="Spanu P.D."/>
            <person name="Bruggmann R."/>
            <person name="Amselem J."/>
            <person name="Quesneville H."/>
            <person name="Ver Loren van Themaat E."/>
            <person name="Paape T."/>
            <person name="Shimizu K.K."/>
            <person name="Keller B."/>
        </authorList>
    </citation>
    <scope>NUCLEOTIDE SEQUENCE [LARGE SCALE GENOMIC DNA]</scope>
    <source>
        <strain evidence="9">96224</strain>
    </source>
</reference>
<reference evidence="7" key="2">
    <citation type="submission" date="2013-01" db="EMBL/GenBank/DDBJ databases">
        <title>The wheat powdery mildew genome reveals unique evolution of an obligate biotroph.</title>
        <authorList>
            <person name="Oberhaensli S."/>
            <person name="Wicker T."/>
            <person name="Keller B."/>
        </authorList>
    </citation>
    <scope>NUCLEOTIDE SEQUENCE</scope>
    <source>
        <strain evidence="7">96224</strain>
    </source>
</reference>
<protein>
    <submittedName>
        <fullName evidence="8">Bgt-2592</fullName>
    </submittedName>
</protein>
<gene>
    <name evidence="7" type="ORF">BGT96224_2592</name>
    <name evidence="8" type="ORF">BGT96224V2_LOCUS369</name>
</gene>
<reference evidence="8" key="3">
    <citation type="submission" date="2018-07" db="EMBL/GenBank/DDBJ databases">
        <authorList>
            <person name="Quirk P.G."/>
            <person name="Krulwich T.A."/>
        </authorList>
    </citation>
    <scope>NUCLEOTIDE SEQUENCE</scope>
    <source>
        <strain evidence="8">96224</strain>
    </source>
</reference>
<name>A0A061HMU8_BLUGR</name>
<evidence type="ECO:0000256" key="2">
    <source>
        <dbReference type="ARBA" id="ARBA00022692"/>
    </source>
</evidence>
<dbReference type="GO" id="GO:0012505">
    <property type="term" value="C:endomembrane system"/>
    <property type="evidence" value="ECO:0007669"/>
    <property type="project" value="UniProtKB-SubCell"/>
</dbReference>
<evidence type="ECO:0000256" key="1">
    <source>
        <dbReference type="ARBA" id="ARBA00004127"/>
    </source>
</evidence>
<evidence type="ECO:0000313" key="8">
    <source>
        <dbReference type="EMBL" id="SUZ07034.1"/>
    </source>
</evidence>
<accession>A0A061HMU8</accession>
<dbReference type="HOGENOM" id="CLU_044030_1_0_1"/>
<dbReference type="PANTHER" id="PTHR28293:SF1">
    <property type="entry name" value="NUCLEAR RIM PROTEIN 1"/>
    <property type="match status" value="1"/>
</dbReference>
<keyword evidence="4 6" id="KW-0472">Membrane</keyword>
<keyword evidence="3 6" id="KW-1133">Transmembrane helix</keyword>
<evidence type="ECO:0000313" key="7">
    <source>
        <dbReference type="EMBL" id="EPQ67727.1"/>
    </source>
</evidence>
<sequence>MPRLIRRRPLLVRIKDYLHPGDWLLWISEELETKDWDNKQLGNTSALLFHILLLFAKINVGTSQGSPDDVFGDENPSFRWVGWLASLTVYLLSTVCLTNAVYTLFRKRQYRLFESCIDVPPQTSSARRVRVNSSPMSSSPLRVLHNILHDASAEARAHPDPTRDVWEISVWDPLPFCLRLFCLFSPGHVLVYWLFLPTGHYDPRPSITVLKTIILQALISVQLLILQANFSQQSKDSSIIHQEVMSEYDIKFVHPRMYPTVRDVSTQYDDEGSRVQSGRKNCVVTFKPTVILKRAFQTRPNPNYAKYYDPENLGNDSLKSDLTPISRNSQSPTPFFGLTSRNNSKQSQLRCSLVNSSTLSTGANIGTGGSLGIYSHSNSPLKKAASLHDMKNRAYETPRNSFDMAHREIKGQYERSIGSAARTRDSKSSHDVNMNLDEQMHPRSSNSKFKTDDNIERPIKKERTNFY</sequence>
<keyword evidence="2 6" id="KW-0812">Transmembrane</keyword>
<organism evidence="8">
    <name type="scientific">Blumeria graminis f. sp. tritici 96224</name>
    <dbReference type="NCBI Taxonomy" id="1268274"/>
    <lineage>
        <taxon>Eukaryota</taxon>
        <taxon>Fungi</taxon>
        <taxon>Dikarya</taxon>
        <taxon>Ascomycota</taxon>
        <taxon>Pezizomycotina</taxon>
        <taxon>Leotiomycetes</taxon>
        <taxon>Erysiphales</taxon>
        <taxon>Erysiphaceae</taxon>
        <taxon>Blumeria</taxon>
    </lineage>
</organism>
<evidence type="ECO:0000313" key="9">
    <source>
        <dbReference type="Proteomes" id="UP000053110"/>
    </source>
</evidence>
<dbReference type="Proteomes" id="UP000053110">
    <property type="component" value="Unassembled WGS sequence"/>
</dbReference>
<feature type="transmembrane region" description="Helical" evidence="6">
    <location>
        <begin position="41"/>
        <end position="60"/>
    </location>
</feature>
<evidence type="ECO:0000256" key="3">
    <source>
        <dbReference type="ARBA" id="ARBA00022989"/>
    </source>
</evidence>
<evidence type="ECO:0000256" key="4">
    <source>
        <dbReference type="ARBA" id="ARBA00023136"/>
    </source>
</evidence>
<dbReference type="InterPro" id="IPR018819">
    <property type="entry name" value="Nur1/Mug154"/>
</dbReference>
<feature type="transmembrane region" description="Helical" evidence="6">
    <location>
        <begin position="80"/>
        <end position="105"/>
    </location>
</feature>